<proteinExistence type="predicted"/>
<dbReference type="EMBL" id="SMKW01000084">
    <property type="protein sequence ID" value="TDD38627.1"/>
    <property type="molecule type" value="Genomic_DNA"/>
</dbReference>
<protein>
    <recommendedName>
        <fullName evidence="3">DUF3800 domain-containing protein</fullName>
    </recommendedName>
</protein>
<keyword evidence="2" id="KW-1185">Reference proteome</keyword>
<dbReference type="AlphaFoldDB" id="A0A4V2YJG4"/>
<dbReference type="Proteomes" id="UP000294947">
    <property type="component" value="Unassembled WGS sequence"/>
</dbReference>
<evidence type="ECO:0008006" key="3">
    <source>
        <dbReference type="Google" id="ProtNLM"/>
    </source>
</evidence>
<organism evidence="1 2">
    <name type="scientific">Saccharopolyspora elongata</name>
    <dbReference type="NCBI Taxonomy" id="2530387"/>
    <lineage>
        <taxon>Bacteria</taxon>
        <taxon>Bacillati</taxon>
        <taxon>Actinomycetota</taxon>
        <taxon>Actinomycetes</taxon>
        <taxon>Pseudonocardiales</taxon>
        <taxon>Pseudonocardiaceae</taxon>
        <taxon>Saccharopolyspora</taxon>
    </lineage>
</organism>
<accession>A0A4V2YJG4</accession>
<dbReference type="RefSeq" id="WP_132493605.1">
    <property type="nucleotide sequence ID" value="NZ_SMKW01000084.1"/>
</dbReference>
<name>A0A4V2YJG4_9PSEU</name>
<gene>
    <name evidence="1" type="ORF">E1288_38450</name>
</gene>
<dbReference type="OrthoDB" id="3255134at2"/>
<evidence type="ECO:0000313" key="1">
    <source>
        <dbReference type="EMBL" id="TDD38627.1"/>
    </source>
</evidence>
<reference evidence="1 2" key="1">
    <citation type="submission" date="2019-03" db="EMBL/GenBank/DDBJ databases">
        <title>Draft genome sequences of novel Actinobacteria.</title>
        <authorList>
            <person name="Sahin N."/>
            <person name="Ay H."/>
            <person name="Saygin H."/>
        </authorList>
    </citation>
    <scope>NUCLEOTIDE SEQUENCE [LARGE SCALE GENOMIC DNA]</scope>
    <source>
        <strain evidence="1 2">7K502</strain>
    </source>
</reference>
<sequence length="196" mass="21922">MFLPEAGGQAFADESFREAEVGGYYILAAVVFEAATHDLARSAMHELRGSRNTYKLHWNEMTSQEKHNAAKTVAELEGFHIVVVGAPVPGRRQERARALCLTELVRELHGYGVDRLLMESRSRKLNERDVATVRGARYELPRRAAFQIEHLQGSREALLWAADIVAGAVRTGKEGSNSCRELLEARLYQIDLAIDC</sequence>
<evidence type="ECO:0000313" key="2">
    <source>
        <dbReference type="Proteomes" id="UP000294947"/>
    </source>
</evidence>
<comment type="caution">
    <text evidence="1">The sequence shown here is derived from an EMBL/GenBank/DDBJ whole genome shotgun (WGS) entry which is preliminary data.</text>
</comment>